<organism evidence="2 3">
    <name type="scientific">Flavobacterium buctense</name>
    <dbReference type="NCBI Taxonomy" id="1648146"/>
    <lineage>
        <taxon>Bacteria</taxon>
        <taxon>Pseudomonadati</taxon>
        <taxon>Bacteroidota</taxon>
        <taxon>Flavobacteriia</taxon>
        <taxon>Flavobacteriales</taxon>
        <taxon>Flavobacteriaceae</taxon>
        <taxon>Flavobacterium</taxon>
    </lineage>
</organism>
<protein>
    <submittedName>
        <fullName evidence="2">Uncharacterized protein</fullName>
    </submittedName>
</protein>
<feature type="transmembrane region" description="Helical" evidence="1">
    <location>
        <begin position="31"/>
        <end position="52"/>
    </location>
</feature>
<comment type="caution">
    <text evidence="2">The sequence shown here is derived from an EMBL/GenBank/DDBJ whole genome shotgun (WGS) entry which is preliminary data.</text>
</comment>
<gene>
    <name evidence="2" type="ORF">WMW71_03025</name>
</gene>
<sequence length="87" mass="10227">MRKEIKWVLFYVAYVITMIIGEKMAPSGVCTPGLGFLLLLLLIPISVILLLKDLYKYYREPEKSRLYCILIHPIVWLLFFVFFKLNG</sequence>
<keyword evidence="1" id="KW-0812">Transmembrane</keyword>
<reference evidence="2 3" key="1">
    <citation type="submission" date="2024-04" db="EMBL/GenBank/DDBJ databases">
        <title>draft genome sequnece of Flavobacterium buctense JCM 30750.</title>
        <authorList>
            <person name="Kim D.-U."/>
        </authorList>
    </citation>
    <scope>NUCLEOTIDE SEQUENCE [LARGE SCALE GENOMIC DNA]</scope>
    <source>
        <strain evidence="2 3">JCM 30750</strain>
    </source>
</reference>
<evidence type="ECO:0000256" key="1">
    <source>
        <dbReference type="SAM" id="Phobius"/>
    </source>
</evidence>
<keyword evidence="1" id="KW-0472">Membrane</keyword>
<proteinExistence type="predicted"/>
<evidence type="ECO:0000313" key="3">
    <source>
        <dbReference type="Proteomes" id="UP001491349"/>
    </source>
</evidence>
<feature type="transmembrane region" description="Helical" evidence="1">
    <location>
        <begin position="7"/>
        <end position="25"/>
    </location>
</feature>
<name>A0ABU9DY44_9FLAO</name>
<accession>A0ABU9DY44</accession>
<keyword evidence="3" id="KW-1185">Reference proteome</keyword>
<dbReference type="Proteomes" id="UP001491349">
    <property type="component" value="Unassembled WGS sequence"/>
</dbReference>
<feature type="transmembrane region" description="Helical" evidence="1">
    <location>
        <begin position="64"/>
        <end position="83"/>
    </location>
</feature>
<dbReference type="EMBL" id="JBBPCB010000001">
    <property type="protein sequence ID" value="MEK8179303.1"/>
    <property type="molecule type" value="Genomic_DNA"/>
</dbReference>
<dbReference type="RefSeq" id="WP_187659424.1">
    <property type="nucleotide sequence ID" value="NZ_JACTAB010000001.1"/>
</dbReference>
<keyword evidence="1" id="KW-1133">Transmembrane helix</keyword>
<evidence type="ECO:0000313" key="2">
    <source>
        <dbReference type="EMBL" id="MEK8179303.1"/>
    </source>
</evidence>